<dbReference type="PANTHER" id="PTHR13073">
    <property type="entry name" value="BLOC-1 COMPLEX SUBUNIT 1"/>
    <property type="match status" value="1"/>
</dbReference>
<dbReference type="HOGENOM" id="CLU_115602_2_1_1"/>
<dbReference type="eggNOG" id="KOG3390">
    <property type="taxonomic scope" value="Eukaryota"/>
</dbReference>
<reference evidence="3 4" key="1">
    <citation type="journal article" date="2007" name="Proc. Natl. Acad. Sci. U.S.A.">
        <title>The tiny eukaryote Ostreococcus provides genomic insights into the paradox of plankton speciation.</title>
        <authorList>
            <person name="Palenik B."/>
            <person name="Grimwood J."/>
            <person name="Aerts A."/>
            <person name="Rouze P."/>
            <person name="Salamov A."/>
            <person name="Putnam N."/>
            <person name="Dupont C."/>
            <person name="Jorgensen R."/>
            <person name="Derelle E."/>
            <person name="Rombauts S."/>
            <person name="Zhou K."/>
            <person name="Otillar R."/>
            <person name="Merchant S.S."/>
            <person name="Podell S."/>
            <person name="Gaasterland T."/>
            <person name="Napoli C."/>
            <person name="Gendler K."/>
            <person name="Manuell A."/>
            <person name="Tai V."/>
            <person name="Vallon O."/>
            <person name="Piganeau G."/>
            <person name="Jancek S."/>
            <person name="Heijde M."/>
            <person name="Jabbari K."/>
            <person name="Bowler C."/>
            <person name="Lohr M."/>
            <person name="Robbens S."/>
            <person name="Werner G."/>
            <person name="Dubchak I."/>
            <person name="Pazour G.J."/>
            <person name="Ren Q."/>
            <person name="Paulsen I."/>
            <person name="Delwiche C."/>
            <person name="Schmutz J."/>
            <person name="Rokhsar D."/>
            <person name="Van de Peer Y."/>
            <person name="Moreau H."/>
            <person name="Grigoriev I.V."/>
        </authorList>
    </citation>
    <scope>NUCLEOTIDE SEQUENCE [LARGE SCALE GENOMIC DNA]</scope>
    <source>
        <strain evidence="3 4">CCE9901</strain>
    </source>
</reference>
<sequence>RKETVAQVSALADAMTDSVNHGVVEVFENQKQVESSARALNETATAFRERSSEWATSLEAFDKELRDIGDFENWVKAMEHDLATLAAALE</sequence>
<keyword evidence="4" id="KW-1185">Reference proteome</keyword>
<dbReference type="PANTHER" id="PTHR13073:SF0">
    <property type="entry name" value="BIOGENESIS OF LYSOSOME-RELATED ORGANELLES COMPLEX 1 SUBUNIT 1"/>
    <property type="match status" value="1"/>
</dbReference>
<evidence type="ECO:0000256" key="2">
    <source>
        <dbReference type="ARBA" id="ARBA00019577"/>
    </source>
</evidence>
<feature type="non-terminal residue" evidence="3">
    <location>
        <position position="90"/>
    </location>
</feature>
<dbReference type="KEGG" id="olu:OSTLU_9263"/>
<dbReference type="GeneID" id="5002008"/>
<dbReference type="OrthoDB" id="20018at2759"/>
<accession>A4RY21</accession>
<gene>
    <name evidence="3" type="ORF">OSTLU_9263</name>
</gene>
<dbReference type="RefSeq" id="XP_001417853.1">
    <property type="nucleotide sequence ID" value="XM_001417816.1"/>
</dbReference>
<dbReference type="AlphaFoldDB" id="A4RY21"/>
<dbReference type="EMBL" id="CP000585">
    <property type="protein sequence ID" value="ABO96146.1"/>
    <property type="molecule type" value="Genomic_DNA"/>
</dbReference>
<evidence type="ECO:0000313" key="4">
    <source>
        <dbReference type="Proteomes" id="UP000001568"/>
    </source>
</evidence>
<dbReference type="Pfam" id="PF06320">
    <property type="entry name" value="GCN5L1"/>
    <property type="match status" value="1"/>
</dbReference>
<dbReference type="Gramene" id="ABO96146">
    <property type="protein sequence ID" value="ABO96146"/>
    <property type="gene ID" value="OSTLU_9263"/>
</dbReference>
<dbReference type="OMA" id="WMKIMEY"/>
<dbReference type="STRING" id="436017.A4RY21"/>
<comment type="similarity">
    <text evidence="1">Belongs to the BLOC1S1 family.</text>
</comment>
<evidence type="ECO:0000256" key="1">
    <source>
        <dbReference type="ARBA" id="ARBA00007133"/>
    </source>
</evidence>
<dbReference type="GO" id="GO:0031083">
    <property type="term" value="C:BLOC-1 complex"/>
    <property type="evidence" value="ECO:0007669"/>
    <property type="project" value="InterPro"/>
</dbReference>
<feature type="non-terminal residue" evidence="3">
    <location>
        <position position="1"/>
    </location>
</feature>
<evidence type="ECO:0000313" key="3">
    <source>
        <dbReference type="EMBL" id="ABO96146.1"/>
    </source>
</evidence>
<name>A4RY21_OSTLU</name>
<dbReference type="GO" id="GO:0016197">
    <property type="term" value="P:endosomal transport"/>
    <property type="evidence" value="ECO:0007669"/>
    <property type="project" value="TreeGrafter"/>
</dbReference>
<organism evidence="3 4">
    <name type="scientific">Ostreococcus lucimarinus (strain CCE9901)</name>
    <dbReference type="NCBI Taxonomy" id="436017"/>
    <lineage>
        <taxon>Eukaryota</taxon>
        <taxon>Viridiplantae</taxon>
        <taxon>Chlorophyta</taxon>
        <taxon>Mamiellophyceae</taxon>
        <taxon>Mamiellales</taxon>
        <taxon>Bathycoccaceae</taxon>
        <taxon>Ostreococcus</taxon>
    </lineage>
</organism>
<proteinExistence type="inferred from homology"/>
<protein>
    <recommendedName>
        <fullName evidence="2">Biogenesis of lysosome-related organelles complex 1 subunit 1</fullName>
    </recommendedName>
</protein>
<dbReference type="Proteomes" id="UP000001568">
    <property type="component" value="Chromosome 5"/>
</dbReference>
<dbReference type="InterPro" id="IPR009395">
    <property type="entry name" value="BLOC1S1"/>
</dbReference>